<dbReference type="Proteomes" id="UP000735302">
    <property type="component" value="Unassembled WGS sequence"/>
</dbReference>
<comment type="caution">
    <text evidence="2">The sequence shown here is derived from an EMBL/GenBank/DDBJ whole genome shotgun (WGS) entry which is preliminary data.</text>
</comment>
<reference evidence="2 3" key="1">
    <citation type="journal article" date="2021" name="Elife">
        <title>Chloroplast acquisition without the gene transfer in kleptoplastic sea slugs, Plakobranchus ocellatus.</title>
        <authorList>
            <person name="Maeda T."/>
            <person name="Takahashi S."/>
            <person name="Yoshida T."/>
            <person name="Shimamura S."/>
            <person name="Takaki Y."/>
            <person name="Nagai Y."/>
            <person name="Toyoda A."/>
            <person name="Suzuki Y."/>
            <person name="Arimoto A."/>
            <person name="Ishii H."/>
            <person name="Satoh N."/>
            <person name="Nishiyama T."/>
            <person name="Hasebe M."/>
            <person name="Maruyama T."/>
            <person name="Minagawa J."/>
            <person name="Obokata J."/>
            <person name="Shigenobu S."/>
        </authorList>
    </citation>
    <scope>NUCLEOTIDE SEQUENCE [LARGE SCALE GENOMIC DNA]</scope>
</reference>
<name>A0AAV4ADD3_9GAST</name>
<accession>A0AAV4ADD3</accession>
<proteinExistence type="predicted"/>
<feature type="region of interest" description="Disordered" evidence="1">
    <location>
        <begin position="69"/>
        <end position="92"/>
    </location>
</feature>
<feature type="region of interest" description="Disordered" evidence="1">
    <location>
        <begin position="1"/>
        <end position="47"/>
    </location>
</feature>
<protein>
    <submittedName>
        <fullName evidence="2">Uncharacterized protein</fullName>
    </submittedName>
</protein>
<evidence type="ECO:0000313" key="3">
    <source>
        <dbReference type="Proteomes" id="UP000735302"/>
    </source>
</evidence>
<dbReference type="AlphaFoldDB" id="A0AAV4ADD3"/>
<evidence type="ECO:0000313" key="2">
    <source>
        <dbReference type="EMBL" id="GFO05345.1"/>
    </source>
</evidence>
<dbReference type="EMBL" id="BLXT01003748">
    <property type="protein sequence ID" value="GFO05345.1"/>
    <property type="molecule type" value="Genomic_DNA"/>
</dbReference>
<feature type="compositionally biased region" description="Basic and acidic residues" evidence="1">
    <location>
        <begin position="77"/>
        <end position="92"/>
    </location>
</feature>
<gene>
    <name evidence="2" type="ORF">PoB_003185000</name>
</gene>
<evidence type="ECO:0000256" key="1">
    <source>
        <dbReference type="SAM" id="MobiDB-lite"/>
    </source>
</evidence>
<sequence>MADANDLSLGKSRSQVLVPSSRGVRSVRKPDRSISSALGGEMSSDTCPRVGGNYPPFVFAASIWHRAGNEISSSPDDSTRDRLCARVADSQK</sequence>
<keyword evidence="3" id="KW-1185">Reference proteome</keyword>
<organism evidence="2 3">
    <name type="scientific">Plakobranchus ocellatus</name>
    <dbReference type="NCBI Taxonomy" id="259542"/>
    <lineage>
        <taxon>Eukaryota</taxon>
        <taxon>Metazoa</taxon>
        <taxon>Spiralia</taxon>
        <taxon>Lophotrochozoa</taxon>
        <taxon>Mollusca</taxon>
        <taxon>Gastropoda</taxon>
        <taxon>Heterobranchia</taxon>
        <taxon>Euthyneura</taxon>
        <taxon>Panpulmonata</taxon>
        <taxon>Sacoglossa</taxon>
        <taxon>Placobranchoidea</taxon>
        <taxon>Plakobranchidae</taxon>
        <taxon>Plakobranchus</taxon>
    </lineage>
</organism>